<evidence type="ECO:0008006" key="4">
    <source>
        <dbReference type="Google" id="ProtNLM"/>
    </source>
</evidence>
<dbReference type="AlphaFoldDB" id="A0AAV3QZG6"/>
<evidence type="ECO:0000313" key="2">
    <source>
        <dbReference type="EMBL" id="GAA0168018.1"/>
    </source>
</evidence>
<accession>A0AAV3QZG6</accession>
<gene>
    <name evidence="2" type="ORF">LIER_22835</name>
</gene>
<reference evidence="2 3" key="1">
    <citation type="submission" date="2024-01" db="EMBL/GenBank/DDBJ databases">
        <title>The complete chloroplast genome sequence of Lithospermum erythrorhizon: insights into the phylogenetic relationship among Boraginaceae species and the maternal lineages of purple gromwells.</title>
        <authorList>
            <person name="Okada T."/>
            <person name="Watanabe K."/>
        </authorList>
    </citation>
    <scope>NUCLEOTIDE SEQUENCE [LARGE SCALE GENOMIC DNA]</scope>
</reference>
<evidence type="ECO:0000256" key="1">
    <source>
        <dbReference type="SAM" id="MobiDB-lite"/>
    </source>
</evidence>
<keyword evidence="3" id="KW-1185">Reference proteome</keyword>
<evidence type="ECO:0000313" key="3">
    <source>
        <dbReference type="Proteomes" id="UP001454036"/>
    </source>
</evidence>
<sequence length="68" mass="7516">MEGFKEEARWTAPTVTNNNVGTVKPEAEYTREEHEAPLANDKALNAIFSVVDISAFKLINTCTMAKTT</sequence>
<comment type="caution">
    <text evidence="2">The sequence shown here is derived from an EMBL/GenBank/DDBJ whole genome shotgun (WGS) entry which is preliminary data.</text>
</comment>
<dbReference type="EMBL" id="BAABME010006315">
    <property type="protein sequence ID" value="GAA0168018.1"/>
    <property type="molecule type" value="Genomic_DNA"/>
</dbReference>
<dbReference type="Proteomes" id="UP001454036">
    <property type="component" value="Unassembled WGS sequence"/>
</dbReference>
<proteinExistence type="predicted"/>
<organism evidence="2 3">
    <name type="scientific">Lithospermum erythrorhizon</name>
    <name type="common">Purple gromwell</name>
    <name type="synonym">Lithospermum officinale var. erythrorhizon</name>
    <dbReference type="NCBI Taxonomy" id="34254"/>
    <lineage>
        <taxon>Eukaryota</taxon>
        <taxon>Viridiplantae</taxon>
        <taxon>Streptophyta</taxon>
        <taxon>Embryophyta</taxon>
        <taxon>Tracheophyta</taxon>
        <taxon>Spermatophyta</taxon>
        <taxon>Magnoliopsida</taxon>
        <taxon>eudicotyledons</taxon>
        <taxon>Gunneridae</taxon>
        <taxon>Pentapetalae</taxon>
        <taxon>asterids</taxon>
        <taxon>lamiids</taxon>
        <taxon>Boraginales</taxon>
        <taxon>Boraginaceae</taxon>
        <taxon>Boraginoideae</taxon>
        <taxon>Lithospermeae</taxon>
        <taxon>Lithospermum</taxon>
    </lineage>
</organism>
<feature type="region of interest" description="Disordered" evidence="1">
    <location>
        <begin position="1"/>
        <end position="20"/>
    </location>
</feature>
<name>A0AAV3QZG6_LITER</name>
<protein>
    <recommendedName>
        <fullName evidence="4">Gag-pol polyprotein</fullName>
    </recommendedName>
</protein>